<protein>
    <submittedName>
        <fullName evidence="2">Uncharacterized protein</fullName>
    </submittedName>
</protein>
<dbReference type="Proteomes" id="UP000003163">
    <property type="component" value="Unassembled WGS sequence"/>
</dbReference>
<evidence type="ECO:0000256" key="1">
    <source>
        <dbReference type="SAM" id="Phobius"/>
    </source>
</evidence>
<organism evidence="2 3">
    <name type="scientific">Edhazardia aedis (strain USNM 41457)</name>
    <name type="common">Microsporidian parasite</name>
    <dbReference type="NCBI Taxonomy" id="1003232"/>
    <lineage>
        <taxon>Eukaryota</taxon>
        <taxon>Fungi</taxon>
        <taxon>Fungi incertae sedis</taxon>
        <taxon>Microsporidia</taxon>
        <taxon>Edhazardia</taxon>
    </lineage>
</organism>
<name>J9D4I1_EDHAE</name>
<evidence type="ECO:0000313" key="3">
    <source>
        <dbReference type="Proteomes" id="UP000003163"/>
    </source>
</evidence>
<dbReference type="AlphaFoldDB" id="J9D4I1"/>
<dbReference type="HOGENOM" id="CLU_1030694_0_0_1"/>
<reference evidence="3" key="2">
    <citation type="submission" date="2015-07" db="EMBL/GenBank/DDBJ databases">
        <title>Contrasting host-pathogen interactions and genome evolution in two generalist and specialist microsporidian pathogens of mosquitoes.</title>
        <authorList>
            <consortium name="The Broad Institute Genomics Platform"/>
            <consortium name="The Broad Institute Genome Sequencing Center for Infectious Disease"/>
            <person name="Cuomo C.A."/>
            <person name="Sanscrainte N.D."/>
            <person name="Goldberg J.M."/>
            <person name="Heiman D."/>
            <person name="Young S."/>
            <person name="Zeng Q."/>
            <person name="Becnel J.J."/>
            <person name="Birren B.W."/>
        </authorList>
    </citation>
    <scope>NUCLEOTIDE SEQUENCE [LARGE SCALE GENOMIC DNA]</scope>
    <source>
        <strain evidence="3">USNM 41457</strain>
    </source>
</reference>
<keyword evidence="1" id="KW-0812">Transmembrane</keyword>
<proteinExistence type="predicted"/>
<gene>
    <name evidence="2" type="ORF">EDEG_03137</name>
</gene>
<comment type="caution">
    <text evidence="2">The sequence shown here is derived from an EMBL/GenBank/DDBJ whole genome shotgun (WGS) entry which is preliminary data.</text>
</comment>
<keyword evidence="1" id="KW-1133">Transmembrane helix</keyword>
<sequence length="270" mass="32234">MFTEYSIYLSYAIVMFSLVAILIIIYFTSKQYKAFKNEMQEIWKQKIEKILKRENDAPLVRFFHFMQINKDYAQAHISYIPKIRSLEFKLFISNDIRVSALRDEYKLVSDRKQKFSESNLELHDSINEGRLIFLILQDKNDLLSTLAELDVLSGRNASALVKIFLKFWFFTDFTRTLHIINEFKTNIEYFQCSFATQNLYTVDYFSKQYRLEIFKTVCESKPNQAQICDEQQKMWYSSFCIKQNTKSLKINEILIILFDTLLNAEWVESN</sequence>
<accession>J9D4I1</accession>
<dbReference type="EMBL" id="AFBI03000070">
    <property type="protein sequence ID" value="EJW02464.1"/>
    <property type="molecule type" value="Genomic_DNA"/>
</dbReference>
<keyword evidence="1" id="KW-0472">Membrane</keyword>
<evidence type="ECO:0000313" key="2">
    <source>
        <dbReference type="EMBL" id="EJW02464.1"/>
    </source>
</evidence>
<reference evidence="2 3" key="1">
    <citation type="submission" date="2011-08" db="EMBL/GenBank/DDBJ databases">
        <authorList>
            <person name="Liu Z.J."/>
            <person name="Shi F.L."/>
            <person name="Lu J.Q."/>
            <person name="Li M."/>
            <person name="Wang Z.L."/>
        </authorList>
    </citation>
    <scope>NUCLEOTIDE SEQUENCE [LARGE SCALE GENOMIC DNA]</scope>
    <source>
        <strain evidence="2 3">USNM 41457</strain>
    </source>
</reference>
<feature type="transmembrane region" description="Helical" evidence="1">
    <location>
        <begin position="6"/>
        <end position="27"/>
    </location>
</feature>
<keyword evidence="3" id="KW-1185">Reference proteome</keyword>
<dbReference type="InParanoid" id="J9D4I1"/>
<dbReference type="VEuPathDB" id="MicrosporidiaDB:EDEG_03137"/>